<keyword evidence="1" id="KW-0645">Protease</keyword>
<proteinExistence type="predicted"/>
<keyword evidence="1" id="KW-0378">Hydrolase</keyword>
<keyword evidence="1" id="KW-0031">Aminopeptidase</keyword>
<accession>A0AAW9NQK8</accession>
<gene>
    <name evidence="1" type="ORF">P9B03_07360</name>
</gene>
<comment type="caution">
    <text evidence="1">The sequence shown here is derived from an EMBL/GenBank/DDBJ whole genome shotgun (WGS) entry which is preliminary data.</text>
</comment>
<name>A0AAW9NQK8_9BACL</name>
<dbReference type="AlphaFoldDB" id="A0AAW9NQK8"/>
<dbReference type="EMBL" id="JARSFG010000010">
    <property type="protein sequence ID" value="MEC1178295.1"/>
    <property type="molecule type" value="Genomic_DNA"/>
</dbReference>
<protein>
    <submittedName>
        <fullName evidence="1">Aminopeptidase</fullName>
    </submittedName>
</protein>
<evidence type="ECO:0000313" key="2">
    <source>
        <dbReference type="Proteomes" id="UP001344888"/>
    </source>
</evidence>
<dbReference type="Proteomes" id="UP001344888">
    <property type="component" value="Unassembled WGS sequence"/>
</dbReference>
<sequence length="135" mass="15714">MHLIKMEYRSLNIFDEISVVEVAFDIEASTIHIVDASMTVAPTYNFTKKHDELSEGFLKMAQVLYQKHYMKVEAYSLQQWIDEITWQFYGLGEVVKTYENGCFAKNKVANLQTWSDEALQQANFNPLYIRKGKST</sequence>
<keyword evidence="2" id="KW-1185">Reference proteome</keyword>
<evidence type="ECO:0000313" key="1">
    <source>
        <dbReference type="EMBL" id="MEC1178295.1"/>
    </source>
</evidence>
<reference evidence="1 2" key="1">
    <citation type="submission" date="2023-03" db="EMBL/GenBank/DDBJ databases">
        <title>Bacillus Genome Sequencing.</title>
        <authorList>
            <person name="Dunlap C."/>
        </authorList>
    </citation>
    <scope>NUCLEOTIDE SEQUENCE [LARGE SCALE GENOMIC DNA]</scope>
    <source>
        <strain evidence="1 2">B-59205</strain>
    </source>
</reference>
<dbReference type="RefSeq" id="WP_326122831.1">
    <property type="nucleotide sequence ID" value="NZ_JARSFG010000010.1"/>
</dbReference>
<organism evidence="1 2">
    <name type="scientific">Metasolibacillus meyeri</name>
    <dbReference type="NCBI Taxonomy" id="1071052"/>
    <lineage>
        <taxon>Bacteria</taxon>
        <taxon>Bacillati</taxon>
        <taxon>Bacillota</taxon>
        <taxon>Bacilli</taxon>
        <taxon>Bacillales</taxon>
        <taxon>Caryophanaceae</taxon>
        <taxon>Metasolibacillus</taxon>
    </lineage>
</organism>
<dbReference type="GO" id="GO:0004177">
    <property type="term" value="F:aminopeptidase activity"/>
    <property type="evidence" value="ECO:0007669"/>
    <property type="project" value="UniProtKB-KW"/>
</dbReference>